<dbReference type="GO" id="GO:0008270">
    <property type="term" value="F:zinc ion binding"/>
    <property type="evidence" value="ECO:0007669"/>
    <property type="project" value="UniProtKB-KW"/>
</dbReference>
<dbReference type="SUPFAM" id="SSF53300">
    <property type="entry name" value="vWA-like"/>
    <property type="match status" value="1"/>
</dbReference>
<accession>A0AAD5ZAQ2</accession>
<dbReference type="PANTHER" id="PTHR10579:SF167">
    <property type="entry name" value="OS02G0619600 PROTEIN"/>
    <property type="match status" value="1"/>
</dbReference>
<evidence type="ECO:0000313" key="6">
    <source>
        <dbReference type="Proteomes" id="UP001210211"/>
    </source>
</evidence>
<dbReference type="AlphaFoldDB" id="A0AAD5ZAQ2"/>
<dbReference type="PANTHER" id="PTHR10579">
    <property type="entry name" value="CALCIUM-ACTIVATED CHLORIDE CHANNEL REGULATOR"/>
    <property type="match status" value="1"/>
</dbReference>
<evidence type="ECO:0000313" key="5">
    <source>
        <dbReference type="EMBL" id="KAJ3690056.1"/>
    </source>
</evidence>
<gene>
    <name evidence="5" type="ORF">LUZ61_019220</name>
</gene>
<sequence>MNSGSLQALFTAECSHTFHFQCITSNVAHGNLVCPLCKAQWKQLPFGAPQYPIPPQPWGFGGIFQSQIPSQASFLSVREPQVFNDDDQLHPPPQMYLVDMPRHIPNPATGTMELKTFTEYPAVAKSLSKDDFAILIHLKAPGIASGMPESARAPLDLVTVLDVSGSMSGAKMNLLKQAMSFVIQNLGPADRLSIISFSSAARRLIRLTRMSNEGVQLALNAVDSLIAGGMTNIAEGLRKGAKVLEESQYKNPVNGIILLSDGQDNYTVFSKSSQNSVPNYDCLLPPSILHPAGRPIPIHTFGFGSDHDSLAMHRIAEASGGTFSFIEDSSGIQDAFAQCIGGLLSVVAQETHITLESANCGVKISGIKSGSYESLVENGGLNGLINVDDLYADEERSFLLFVNVPRSGIEGTTKLIKVNTVI</sequence>
<dbReference type="InterPro" id="IPR036465">
    <property type="entry name" value="vWFA_dom_sf"/>
</dbReference>
<dbReference type="Pfam" id="PF00097">
    <property type="entry name" value="zf-C3HC4"/>
    <property type="match status" value="1"/>
</dbReference>
<dbReference type="SMART" id="SM00327">
    <property type="entry name" value="VWA"/>
    <property type="match status" value="1"/>
</dbReference>
<feature type="domain" description="VWFA" evidence="4">
    <location>
        <begin position="156"/>
        <end position="340"/>
    </location>
</feature>
<dbReference type="Gene3D" id="3.30.40.10">
    <property type="entry name" value="Zinc/RING finger domain, C3HC4 (zinc finger)"/>
    <property type="match status" value="1"/>
</dbReference>
<keyword evidence="6" id="KW-1185">Reference proteome</keyword>
<dbReference type="SUPFAM" id="SSF57850">
    <property type="entry name" value="RING/U-box"/>
    <property type="match status" value="1"/>
</dbReference>
<dbReference type="Proteomes" id="UP001210211">
    <property type="component" value="Unassembled WGS sequence"/>
</dbReference>
<evidence type="ECO:0000256" key="3">
    <source>
        <dbReference type="ARBA" id="ARBA00022833"/>
    </source>
</evidence>
<keyword evidence="3" id="KW-0862">Zinc</keyword>
<keyword evidence="2" id="KW-0863">Zinc-finger</keyword>
<name>A0AAD5ZAQ2_9POAL</name>
<dbReference type="InterPro" id="IPR051266">
    <property type="entry name" value="CLCR"/>
</dbReference>
<organism evidence="5 6">
    <name type="scientific">Rhynchospora tenuis</name>
    <dbReference type="NCBI Taxonomy" id="198213"/>
    <lineage>
        <taxon>Eukaryota</taxon>
        <taxon>Viridiplantae</taxon>
        <taxon>Streptophyta</taxon>
        <taxon>Embryophyta</taxon>
        <taxon>Tracheophyta</taxon>
        <taxon>Spermatophyta</taxon>
        <taxon>Magnoliopsida</taxon>
        <taxon>Liliopsida</taxon>
        <taxon>Poales</taxon>
        <taxon>Cyperaceae</taxon>
        <taxon>Cyperoideae</taxon>
        <taxon>Rhynchosporeae</taxon>
        <taxon>Rhynchospora</taxon>
    </lineage>
</organism>
<dbReference type="InterPro" id="IPR002035">
    <property type="entry name" value="VWF_A"/>
</dbReference>
<dbReference type="CDD" id="cd01466">
    <property type="entry name" value="vWA_C3HC4_type"/>
    <property type="match status" value="1"/>
</dbReference>
<keyword evidence="1" id="KW-0479">Metal-binding</keyword>
<proteinExistence type="predicted"/>
<evidence type="ECO:0000256" key="1">
    <source>
        <dbReference type="ARBA" id="ARBA00022723"/>
    </source>
</evidence>
<evidence type="ECO:0000259" key="4">
    <source>
        <dbReference type="PROSITE" id="PS50234"/>
    </source>
</evidence>
<dbReference type="InterPro" id="IPR018957">
    <property type="entry name" value="Znf_C3HC4_RING-type"/>
</dbReference>
<reference evidence="5 6" key="1">
    <citation type="journal article" date="2022" name="Cell">
        <title>Repeat-based holocentromeres influence genome architecture and karyotype evolution.</title>
        <authorList>
            <person name="Hofstatter P.G."/>
            <person name="Thangavel G."/>
            <person name="Lux T."/>
            <person name="Neumann P."/>
            <person name="Vondrak T."/>
            <person name="Novak P."/>
            <person name="Zhang M."/>
            <person name="Costa L."/>
            <person name="Castellani M."/>
            <person name="Scott A."/>
            <person name="Toegelov H."/>
            <person name="Fuchs J."/>
            <person name="Mata-Sucre Y."/>
            <person name="Dias Y."/>
            <person name="Vanzela A.L.L."/>
            <person name="Huettel B."/>
            <person name="Almeida C.C.S."/>
            <person name="Simkova H."/>
            <person name="Souza G."/>
            <person name="Pedrosa-Harand A."/>
            <person name="Macas J."/>
            <person name="Mayer K.F.X."/>
            <person name="Houben A."/>
            <person name="Marques A."/>
        </authorList>
    </citation>
    <scope>NUCLEOTIDE SEQUENCE [LARGE SCALE GENOMIC DNA]</scope>
    <source>
        <strain evidence="5">RhyTen1mFocal</strain>
    </source>
</reference>
<dbReference type="PROSITE" id="PS50234">
    <property type="entry name" value="VWFA"/>
    <property type="match status" value="1"/>
</dbReference>
<protein>
    <recommendedName>
        <fullName evidence="4">VWFA domain-containing protein</fullName>
    </recommendedName>
</protein>
<dbReference type="Gene3D" id="3.40.50.410">
    <property type="entry name" value="von Willebrand factor, type A domain"/>
    <property type="match status" value="1"/>
</dbReference>
<dbReference type="InterPro" id="IPR013083">
    <property type="entry name" value="Znf_RING/FYVE/PHD"/>
</dbReference>
<dbReference type="Pfam" id="PF00092">
    <property type="entry name" value="VWA"/>
    <property type="match status" value="1"/>
</dbReference>
<comment type="caution">
    <text evidence="5">The sequence shown here is derived from an EMBL/GenBank/DDBJ whole genome shotgun (WGS) entry which is preliminary data.</text>
</comment>
<dbReference type="EMBL" id="JAMRDG010000002">
    <property type="protein sequence ID" value="KAJ3690056.1"/>
    <property type="molecule type" value="Genomic_DNA"/>
</dbReference>
<evidence type="ECO:0000256" key="2">
    <source>
        <dbReference type="ARBA" id="ARBA00022771"/>
    </source>
</evidence>